<organism evidence="2 3">
    <name type="scientific">Pelobates cultripes</name>
    <name type="common">Western spadefoot toad</name>
    <dbReference type="NCBI Taxonomy" id="61616"/>
    <lineage>
        <taxon>Eukaryota</taxon>
        <taxon>Metazoa</taxon>
        <taxon>Chordata</taxon>
        <taxon>Craniata</taxon>
        <taxon>Vertebrata</taxon>
        <taxon>Euteleostomi</taxon>
        <taxon>Amphibia</taxon>
        <taxon>Batrachia</taxon>
        <taxon>Anura</taxon>
        <taxon>Pelobatoidea</taxon>
        <taxon>Pelobatidae</taxon>
        <taxon>Pelobates</taxon>
    </lineage>
</organism>
<sequence length="65" mass="7507">MAGDNTPPVLNQLQQTLIYQDTTQRLNAIFSRFWATLRDRMRAAQTAQRPAQTAFKRGSRQQRKG</sequence>
<evidence type="ECO:0000256" key="1">
    <source>
        <dbReference type="SAM" id="MobiDB-lite"/>
    </source>
</evidence>
<keyword evidence="3" id="KW-1185">Reference proteome</keyword>
<proteinExistence type="predicted"/>
<feature type="compositionally biased region" description="Low complexity" evidence="1">
    <location>
        <begin position="43"/>
        <end position="54"/>
    </location>
</feature>
<dbReference type="AlphaFoldDB" id="A0AAD1R5Y4"/>
<dbReference type="Proteomes" id="UP001295444">
    <property type="component" value="Chromosome 01"/>
</dbReference>
<name>A0AAD1R5Y4_PELCU</name>
<gene>
    <name evidence="2" type="ORF">PECUL_23A032892</name>
</gene>
<evidence type="ECO:0000313" key="2">
    <source>
        <dbReference type="EMBL" id="CAH2224071.1"/>
    </source>
</evidence>
<feature type="region of interest" description="Disordered" evidence="1">
    <location>
        <begin position="42"/>
        <end position="65"/>
    </location>
</feature>
<accession>A0AAD1R5Y4</accession>
<evidence type="ECO:0000313" key="3">
    <source>
        <dbReference type="Proteomes" id="UP001295444"/>
    </source>
</evidence>
<feature type="non-terminal residue" evidence="2">
    <location>
        <position position="65"/>
    </location>
</feature>
<dbReference type="EMBL" id="OW240912">
    <property type="protein sequence ID" value="CAH2224071.1"/>
    <property type="molecule type" value="Genomic_DNA"/>
</dbReference>
<protein>
    <submittedName>
        <fullName evidence="2">Uncharacterized protein</fullName>
    </submittedName>
</protein>
<reference evidence="2" key="1">
    <citation type="submission" date="2022-03" db="EMBL/GenBank/DDBJ databases">
        <authorList>
            <person name="Alioto T."/>
            <person name="Alioto T."/>
            <person name="Gomez Garrido J."/>
        </authorList>
    </citation>
    <scope>NUCLEOTIDE SEQUENCE</scope>
</reference>